<dbReference type="Proteomes" id="UP000721861">
    <property type="component" value="Unassembled WGS sequence"/>
</dbReference>
<accession>A0ABS5KDD5</accession>
<sequence length="378" mass="43652">MRKMAFVLGGLLLLALFNSCENGTDESPSKTELLNLKEALDVSAQQLDDAVNAIELSTAYGLFQQGSQLKGEQEDDVPALNIYLEDLMGVYAYDPVEDSEGSGKTTNGHCKSYFKRIDDSEWFVILLPHEKVLKPHDLFDFTPEDVINNNFKITTTQFLFETDQSMKWHNYQLASRFDLEDEYAGELWVEETRQEFFKSKIYSKFGFTDEHFISIMAQFNDTIKLSYSLENTEQDILFNETMVFIPFDASEELALQFVYEMLIGDIKIVRTFNDEQQIVYVVYKGGELQEDALVEVIMPNGELPGSINCLFMHMSKDIRITFNDESEVLLSELIGDNQEVLSNLFEQMKELYLSKMIVDKLAWQIYREQDCEVGEKMR</sequence>
<evidence type="ECO:0000313" key="2">
    <source>
        <dbReference type="EMBL" id="MBS2212892.1"/>
    </source>
</evidence>
<evidence type="ECO:0000256" key="1">
    <source>
        <dbReference type="SAM" id="SignalP"/>
    </source>
</evidence>
<feature type="chain" id="PRO_5045443740" description="Lipoprotein" evidence="1">
    <location>
        <begin position="23"/>
        <end position="378"/>
    </location>
</feature>
<name>A0ABS5KDD5_9BACT</name>
<gene>
    <name evidence="2" type="ORF">KEM09_15850</name>
</gene>
<feature type="signal peptide" evidence="1">
    <location>
        <begin position="1"/>
        <end position="22"/>
    </location>
</feature>
<reference evidence="2 3" key="1">
    <citation type="journal article" date="2014" name="Int. J. Syst. Evol. Microbiol.">
        <title>Carboxylicivirga gen. nov. in the family Marinilabiliaceae with two novel species, Carboxylicivirga mesophila sp. nov. and Carboxylicivirga taeanensis sp. nov., and reclassification of Cytophaga fermentans as Saccharicrinis fermentans gen. nov., comb. nov.</title>
        <authorList>
            <person name="Yang S.H."/>
            <person name="Seo H.S."/>
            <person name="Woo J.H."/>
            <person name="Oh H.M."/>
            <person name="Jang H."/>
            <person name="Lee J.H."/>
            <person name="Kim S.J."/>
            <person name="Kwon K.K."/>
        </authorList>
    </citation>
    <scope>NUCLEOTIDE SEQUENCE [LARGE SCALE GENOMIC DNA]</scope>
    <source>
        <strain evidence="2 3">JCM 18290</strain>
    </source>
</reference>
<proteinExistence type="predicted"/>
<protein>
    <recommendedName>
        <fullName evidence="4">Lipoprotein</fullName>
    </recommendedName>
</protein>
<evidence type="ECO:0008006" key="4">
    <source>
        <dbReference type="Google" id="ProtNLM"/>
    </source>
</evidence>
<keyword evidence="1" id="KW-0732">Signal</keyword>
<organism evidence="2 3">
    <name type="scientific">Carboxylicivirga mesophila</name>
    <dbReference type="NCBI Taxonomy" id="1166478"/>
    <lineage>
        <taxon>Bacteria</taxon>
        <taxon>Pseudomonadati</taxon>
        <taxon>Bacteroidota</taxon>
        <taxon>Bacteroidia</taxon>
        <taxon>Marinilabiliales</taxon>
        <taxon>Marinilabiliaceae</taxon>
        <taxon>Carboxylicivirga</taxon>
    </lineage>
</organism>
<comment type="caution">
    <text evidence="2">The sequence shown here is derived from an EMBL/GenBank/DDBJ whole genome shotgun (WGS) entry which is preliminary data.</text>
</comment>
<keyword evidence="3" id="KW-1185">Reference proteome</keyword>
<evidence type="ECO:0000313" key="3">
    <source>
        <dbReference type="Proteomes" id="UP000721861"/>
    </source>
</evidence>
<dbReference type="RefSeq" id="WP_212229770.1">
    <property type="nucleotide sequence ID" value="NZ_JAGUCN010000019.1"/>
</dbReference>
<dbReference type="EMBL" id="JAGUCN010000019">
    <property type="protein sequence ID" value="MBS2212892.1"/>
    <property type="molecule type" value="Genomic_DNA"/>
</dbReference>